<sequence length="76" mass="9078">MRGCWVPEMRRWFGRESDRDEVCLEHLGEFILSISDLQVEWYELVFSGEFSVSIVDLAEAREEDSRQRYLYALVTK</sequence>
<evidence type="ECO:0000313" key="1">
    <source>
        <dbReference type="EMBL" id="KAI3808135.1"/>
    </source>
</evidence>
<reference evidence="2" key="1">
    <citation type="journal article" date="2022" name="Mol. Ecol. Resour.">
        <title>The genomes of chicory, endive, great burdock and yacon provide insights into Asteraceae palaeo-polyploidization history and plant inulin production.</title>
        <authorList>
            <person name="Fan W."/>
            <person name="Wang S."/>
            <person name="Wang H."/>
            <person name="Wang A."/>
            <person name="Jiang F."/>
            <person name="Liu H."/>
            <person name="Zhao H."/>
            <person name="Xu D."/>
            <person name="Zhang Y."/>
        </authorList>
    </citation>
    <scope>NUCLEOTIDE SEQUENCE [LARGE SCALE GENOMIC DNA]</scope>
    <source>
        <strain evidence="2">cv. Yunnan</strain>
    </source>
</reference>
<name>A0ACB9IKX9_9ASTR</name>
<keyword evidence="2" id="KW-1185">Reference proteome</keyword>
<protein>
    <submittedName>
        <fullName evidence="1">Uncharacterized protein</fullName>
    </submittedName>
</protein>
<proteinExistence type="predicted"/>
<accession>A0ACB9IKX9</accession>
<reference evidence="1 2" key="2">
    <citation type="journal article" date="2022" name="Mol. Ecol. Resour.">
        <title>The genomes of chicory, endive, great burdock and yacon provide insights into Asteraceae paleo-polyploidization history and plant inulin production.</title>
        <authorList>
            <person name="Fan W."/>
            <person name="Wang S."/>
            <person name="Wang H."/>
            <person name="Wang A."/>
            <person name="Jiang F."/>
            <person name="Liu H."/>
            <person name="Zhao H."/>
            <person name="Xu D."/>
            <person name="Zhang Y."/>
        </authorList>
    </citation>
    <scope>NUCLEOTIDE SEQUENCE [LARGE SCALE GENOMIC DNA]</scope>
    <source>
        <strain evidence="2">cv. Yunnan</strain>
        <tissue evidence="1">Leaves</tissue>
    </source>
</reference>
<comment type="caution">
    <text evidence="1">The sequence shown here is derived from an EMBL/GenBank/DDBJ whole genome shotgun (WGS) entry which is preliminary data.</text>
</comment>
<evidence type="ECO:0000313" key="2">
    <source>
        <dbReference type="Proteomes" id="UP001056120"/>
    </source>
</evidence>
<organism evidence="1 2">
    <name type="scientific">Smallanthus sonchifolius</name>
    <dbReference type="NCBI Taxonomy" id="185202"/>
    <lineage>
        <taxon>Eukaryota</taxon>
        <taxon>Viridiplantae</taxon>
        <taxon>Streptophyta</taxon>
        <taxon>Embryophyta</taxon>
        <taxon>Tracheophyta</taxon>
        <taxon>Spermatophyta</taxon>
        <taxon>Magnoliopsida</taxon>
        <taxon>eudicotyledons</taxon>
        <taxon>Gunneridae</taxon>
        <taxon>Pentapetalae</taxon>
        <taxon>asterids</taxon>
        <taxon>campanulids</taxon>
        <taxon>Asterales</taxon>
        <taxon>Asteraceae</taxon>
        <taxon>Asteroideae</taxon>
        <taxon>Heliantheae alliance</taxon>
        <taxon>Millerieae</taxon>
        <taxon>Smallanthus</taxon>
    </lineage>
</organism>
<dbReference type="EMBL" id="CM042025">
    <property type="protein sequence ID" value="KAI3808135.1"/>
    <property type="molecule type" value="Genomic_DNA"/>
</dbReference>
<dbReference type="Proteomes" id="UP001056120">
    <property type="component" value="Linkage Group LG08"/>
</dbReference>
<gene>
    <name evidence="1" type="ORF">L1987_24079</name>
</gene>